<evidence type="ECO:0000256" key="1">
    <source>
        <dbReference type="SAM" id="MobiDB-lite"/>
    </source>
</evidence>
<keyword evidence="3" id="KW-1185">Reference proteome</keyword>
<evidence type="ECO:0000313" key="3">
    <source>
        <dbReference type="Proteomes" id="UP000799118"/>
    </source>
</evidence>
<feature type="region of interest" description="Disordered" evidence="1">
    <location>
        <begin position="43"/>
        <end position="62"/>
    </location>
</feature>
<protein>
    <submittedName>
        <fullName evidence="2">Uncharacterized protein</fullName>
    </submittedName>
</protein>
<organism evidence="2 3">
    <name type="scientific">Gymnopus androsaceus JB14</name>
    <dbReference type="NCBI Taxonomy" id="1447944"/>
    <lineage>
        <taxon>Eukaryota</taxon>
        <taxon>Fungi</taxon>
        <taxon>Dikarya</taxon>
        <taxon>Basidiomycota</taxon>
        <taxon>Agaricomycotina</taxon>
        <taxon>Agaricomycetes</taxon>
        <taxon>Agaricomycetidae</taxon>
        <taxon>Agaricales</taxon>
        <taxon>Marasmiineae</taxon>
        <taxon>Omphalotaceae</taxon>
        <taxon>Gymnopus</taxon>
    </lineage>
</organism>
<feature type="compositionally biased region" description="Low complexity" evidence="1">
    <location>
        <begin position="19"/>
        <end position="30"/>
    </location>
</feature>
<evidence type="ECO:0000313" key="2">
    <source>
        <dbReference type="EMBL" id="KAE9389935.1"/>
    </source>
</evidence>
<dbReference type="EMBL" id="ML769676">
    <property type="protein sequence ID" value="KAE9389935.1"/>
    <property type="molecule type" value="Genomic_DNA"/>
</dbReference>
<dbReference type="AlphaFoldDB" id="A0A6A4GY18"/>
<sequence>MTTASDTDSSFTGTHPFNSSSLTPSTALTSDCPAVHTRLSKKTNYRAQVNAGPTTRIPGPGL</sequence>
<accession>A0A6A4GY18</accession>
<proteinExistence type="predicted"/>
<feature type="region of interest" description="Disordered" evidence="1">
    <location>
        <begin position="1"/>
        <end position="34"/>
    </location>
</feature>
<feature type="compositionally biased region" description="Polar residues" evidence="1">
    <location>
        <begin position="1"/>
        <end position="18"/>
    </location>
</feature>
<name>A0A6A4GY18_9AGAR</name>
<dbReference type="Proteomes" id="UP000799118">
    <property type="component" value="Unassembled WGS sequence"/>
</dbReference>
<gene>
    <name evidence="2" type="ORF">BT96DRAFT_926229</name>
</gene>
<reference evidence="2" key="1">
    <citation type="journal article" date="2019" name="Environ. Microbiol.">
        <title>Fungal ecological strategies reflected in gene transcription - a case study of two litter decomposers.</title>
        <authorList>
            <person name="Barbi F."/>
            <person name="Kohler A."/>
            <person name="Barry K."/>
            <person name="Baskaran P."/>
            <person name="Daum C."/>
            <person name="Fauchery L."/>
            <person name="Ihrmark K."/>
            <person name="Kuo A."/>
            <person name="LaButti K."/>
            <person name="Lipzen A."/>
            <person name="Morin E."/>
            <person name="Grigoriev I.V."/>
            <person name="Henrissat B."/>
            <person name="Lindahl B."/>
            <person name="Martin F."/>
        </authorList>
    </citation>
    <scope>NUCLEOTIDE SEQUENCE</scope>
    <source>
        <strain evidence="2">JB14</strain>
    </source>
</reference>